<evidence type="ECO:0000256" key="2">
    <source>
        <dbReference type="ARBA" id="ARBA00022448"/>
    </source>
</evidence>
<feature type="domain" description="Cation/H+ exchanger transmembrane" evidence="9">
    <location>
        <begin position="14"/>
        <end position="398"/>
    </location>
</feature>
<reference evidence="10 11" key="1">
    <citation type="journal article" date="2016" name="Int. J. Syst. Evol. Microbiol.">
        <title>Lysobacter erysipheiresistens sp. nov., an antagonist of powdery mildew, isolated from tobacco-cultivated soil.</title>
        <authorList>
            <person name="Xie B."/>
            <person name="Li T."/>
            <person name="Lin X."/>
            <person name="Wang C.J."/>
            <person name="Chen Y.J."/>
            <person name="Liu W.J."/>
            <person name="Zhao Z.W."/>
        </authorList>
    </citation>
    <scope>NUCLEOTIDE SEQUENCE [LARGE SCALE GENOMIC DNA]</scope>
    <source>
        <strain evidence="10 11">RS-LYSO-3</strain>
    </source>
</reference>
<dbReference type="Proteomes" id="UP001355056">
    <property type="component" value="Unassembled WGS sequence"/>
</dbReference>
<evidence type="ECO:0000313" key="10">
    <source>
        <dbReference type="EMBL" id="MEG3183172.1"/>
    </source>
</evidence>
<evidence type="ECO:0000256" key="5">
    <source>
        <dbReference type="ARBA" id="ARBA00022989"/>
    </source>
</evidence>
<feature type="transmembrane region" description="Helical" evidence="8">
    <location>
        <begin position="350"/>
        <end position="368"/>
    </location>
</feature>
<comment type="subcellular location">
    <subcellularLocation>
        <location evidence="1">Cell membrane</location>
        <topology evidence="1">Multi-pass membrane protein</topology>
    </subcellularLocation>
</comment>
<evidence type="ECO:0000256" key="6">
    <source>
        <dbReference type="ARBA" id="ARBA00023065"/>
    </source>
</evidence>
<feature type="transmembrane region" description="Helical" evidence="8">
    <location>
        <begin position="243"/>
        <end position="269"/>
    </location>
</feature>
<keyword evidence="2" id="KW-0813">Transport</keyword>
<keyword evidence="4 8" id="KW-0812">Transmembrane</keyword>
<comment type="caution">
    <text evidence="10">The sequence shown here is derived from an EMBL/GenBank/DDBJ whole genome shotgun (WGS) entry which is preliminary data.</text>
</comment>
<feature type="transmembrane region" description="Helical" evidence="8">
    <location>
        <begin position="103"/>
        <end position="131"/>
    </location>
</feature>
<organism evidence="10 11">
    <name type="scientific">Novilysobacter erysipheiresistens</name>
    <dbReference type="NCBI Taxonomy" id="1749332"/>
    <lineage>
        <taxon>Bacteria</taxon>
        <taxon>Pseudomonadati</taxon>
        <taxon>Pseudomonadota</taxon>
        <taxon>Gammaproteobacteria</taxon>
        <taxon>Lysobacterales</taxon>
        <taxon>Lysobacteraceae</taxon>
        <taxon>Novilysobacter</taxon>
    </lineage>
</organism>
<dbReference type="RefSeq" id="WP_332614946.1">
    <property type="nucleotide sequence ID" value="NZ_JAXGFP010000002.1"/>
</dbReference>
<evidence type="ECO:0000313" key="11">
    <source>
        <dbReference type="Proteomes" id="UP001355056"/>
    </source>
</evidence>
<dbReference type="Pfam" id="PF00999">
    <property type="entry name" value="Na_H_Exchanger"/>
    <property type="match status" value="1"/>
</dbReference>
<keyword evidence="11" id="KW-1185">Reference proteome</keyword>
<evidence type="ECO:0000256" key="4">
    <source>
        <dbReference type="ARBA" id="ARBA00022692"/>
    </source>
</evidence>
<dbReference type="PANTHER" id="PTHR32507:SF8">
    <property type="entry name" value="CNH1P"/>
    <property type="match status" value="1"/>
</dbReference>
<feature type="transmembrane region" description="Helical" evidence="8">
    <location>
        <begin position="6"/>
        <end position="25"/>
    </location>
</feature>
<dbReference type="EMBL" id="JAXGFP010000002">
    <property type="protein sequence ID" value="MEG3183172.1"/>
    <property type="molecule type" value="Genomic_DNA"/>
</dbReference>
<protein>
    <submittedName>
        <fullName evidence="10">Cation:proton antiporter</fullName>
    </submittedName>
</protein>
<keyword evidence="3" id="KW-0050">Antiport</keyword>
<feature type="transmembrane region" description="Helical" evidence="8">
    <location>
        <begin position="318"/>
        <end position="338"/>
    </location>
</feature>
<keyword evidence="7 8" id="KW-0472">Membrane</keyword>
<dbReference type="PANTHER" id="PTHR32507">
    <property type="entry name" value="NA(+)/H(+) ANTIPORTER 1"/>
    <property type="match status" value="1"/>
</dbReference>
<feature type="transmembrane region" description="Helical" evidence="8">
    <location>
        <begin position="65"/>
        <end position="82"/>
    </location>
</feature>
<keyword evidence="5 8" id="KW-1133">Transmembrane helix</keyword>
<dbReference type="InterPro" id="IPR006153">
    <property type="entry name" value="Cation/H_exchanger_TM"/>
</dbReference>
<keyword evidence="6" id="KW-0406">Ion transport</keyword>
<feature type="transmembrane region" description="Helical" evidence="8">
    <location>
        <begin position="168"/>
        <end position="188"/>
    </location>
</feature>
<evidence type="ECO:0000256" key="8">
    <source>
        <dbReference type="SAM" id="Phobius"/>
    </source>
</evidence>
<accession>A0ABU7YW68</accession>
<feature type="transmembrane region" description="Helical" evidence="8">
    <location>
        <begin position="200"/>
        <end position="223"/>
    </location>
</feature>
<evidence type="ECO:0000256" key="1">
    <source>
        <dbReference type="ARBA" id="ARBA00004651"/>
    </source>
</evidence>
<name>A0ABU7YW68_9GAMM</name>
<feature type="transmembrane region" description="Helical" evidence="8">
    <location>
        <begin position="292"/>
        <end position="312"/>
    </location>
</feature>
<gene>
    <name evidence="10" type="ORF">SNE34_03980</name>
</gene>
<evidence type="ECO:0000256" key="7">
    <source>
        <dbReference type="ARBA" id="ARBA00023136"/>
    </source>
</evidence>
<sequence>MDPYKLLLAVTGLALIGATWLPHLLKRHPVTFPMIYVTLGIVLYALPLQLPDPDPFEYRLATERLTELVVLVALVGAGLRLDTPFGWRRWSVTWRLLAITMPLCILAAAWLGQLLLGLSLASALLLGAVLAPTDPVLASDVQVGGPDEGREDAVRFGLTSEAGLNDGLAFPFVWLAIAVAALTSGTAEPHWFAAWLWRDVAWRVVGGVLVGWLVGYGLMWLIFRTRSQHSLSRTSDGLAALAITLFVYGVAELCHVYGFLAVFVAAVVIRQHERSHRYHGTLNLFAEQCERLLTALLLILLGGTVAIGVLGPLQLVDIAFSLAFVLLVRPLAGALALVRSPLAGRERWMVSLFGIRGMGSFYYLAFALNHGQFDQHPRLWAIVTLVVLLSIALHGMFATGAMARLDLWRARRGRRRHKVRAY</sequence>
<proteinExistence type="predicted"/>
<evidence type="ECO:0000259" key="9">
    <source>
        <dbReference type="Pfam" id="PF00999"/>
    </source>
</evidence>
<feature type="transmembrane region" description="Helical" evidence="8">
    <location>
        <begin position="32"/>
        <end position="50"/>
    </location>
</feature>
<evidence type="ECO:0000256" key="3">
    <source>
        <dbReference type="ARBA" id="ARBA00022449"/>
    </source>
</evidence>
<feature type="transmembrane region" description="Helical" evidence="8">
    <location>
        <begin position="380"/>
        <end position="405"/>
    </location>
</feature>